<evidence type="ECO:0000256" key="2">
    <source>
        <dbReference type="ARBA" id="ARBA00022692"/>
    </source>
</evidence>
<reference evidence="7" key="1">
    <citation type="journal article" date="2019" name="Int. J. Syst. Evol. Microbiol.">
        <title>The Global Catalogue of Microorganisms (GCM) 10K type strain sequencing project: providing services to taxonomists for standard genome sequencing and annotation.</title>
        <authorList>
            <consortium name="The Broad Institute Genomics Platform"/>
            <consortium name="The Broad Institute Genome Sequencing Center for Infectious Disease"/>
            <person name="Wu L."/>
            <person name="Ma J."/>
        </authorList>
    </citation>
    <scope>NUCLEOTIDE SEQUENCE [LARGE SCALE GENOMIC DNA]</scope>
    <source>
        <strain evidence="7">KCTC 52232</strain>
    </source>
</reference>
<protein>
    <submittedName>
        <fullName evidence="6">UbiA family prenyltransferase</fullName>
    </submittedName>
</protein>
<evidence type="ECO:0000256" key="4">
    <source>
        <dbReference type="ARBA" id="ARBA00023136"/>
    </source>
</evidence>
<dbReference type="Proteomes" id="UP001597601">
    <property type="component" value="Unassembled WGS sequence"/>
</dbReference>
<feature type="transmembrane region" description="Helical" evidence="5">
    <location>
        <begin position="271"/>
        <end position="290"/>
    </location>
</feature>
<evidence type="ECO:0000256" key="3">
    <source>
        <dbReference type="ARBA" id="ARBA00022989"/>
    </source>
</evidence>
<keyword evidence="4 5" id="KW-0472">Membrane</keyword>
<keyword evidence="2 5" id="KW-0812">Transmembrane</keyword>
<evidence type="ECO:0000313" key="7">
    <source>
        <dbReference type="Proteomes" id="UP001597601"/>
    </source>
</evidence>
<dbReference type="InterPro" id="IPR000537">
    <property type="entry name" value="UbiA_prenyltransferase"/>
</dbReference>
<name>A0ABW5XKJ0_9SPHI</name>
<keyword evidence="3 5" id="KW-1133">Transmembrane helix</keyword>
<comment type="caution">
    <text evidence="6">The sequence shown here is derived from an EMBL/GenBank/DDBJ whole genome shotgun (WGS) entry which is preliminary data.</text>
</comment>
<proteinExistence type="predicted"/>
<dbReference type="Pfam" id="PF01040">
    <property type="entry name" value="UbiA"/>
    <property type="match status" value="1"/>
</dbReference>
<dbReference type="RefSeq" id="WP_377121931.1">
    <property type="nucleotide sequence ID" value="NZ_JBHUON010000001.1"/>
</dbReference>
<evidence type="ECO:0000313" key="6">
    <source>
        <dbReference type="EMBL" id="MFD2863054.1"/>
    </source>
</evidence>
<feature type="transmembrane region" description="Helical" evidence="5">
    <location>
        <begin position="108"/>
        <end position="127"/>
    </location>
</feature>
<feature type="transmembrane region" description="Helical" evidence="5">
    <location>
        <begin position="83"/>
        <end position="102"/>
    </location>
</feature>
<feature type="transmembrane region" description="Helical" evidence="5">
    <location>
        <begin position="241"/>
        <end position="259"/>
    </location>
</feature>
<evidence type="ECO:0000256" key="1">
    <source>
        <dbReference type="ARBA" id="ARBA00004141"/>
    </source>
</evidence>
<accession>A0ABW5XKJ0</accession>
<dbReference type="Gene3D" id="1.20.120.1780">
    <property type="entry name" value="UbiA prenyltransferase"/>
    <property type="match status" value="1"/>
</dbReference>
<sequence>MKKILQSVFDFLLYSNIFMSLCAVAQGLVTFHLIASVPNYTVLSLLFVSTLAIYNFSILLTSSKHPEKSDKASMRWFFGHHRLMVTVTIICILSLIPLFFLISIESRLLLIFLALISFAYSLPLFTLGDQKFGLRNIPGLKQFLITLVWTLSTVLLPIMEAQNLNFTNINLRDTMILLAKRFLLIAALTVPFDIRDLFEDRESGLKTIPVAVGEKRAYLFCQILLGGYIVLLFLFRNNGFNKDFFALTLTAILTGWLIFKSKWKSKPYFYFFYLDGVLILQYAMLVLFSYL</sequence>
<feature type="transmembrane region" description="Helical" evidence="5">
    <location>
        <begin position="12"/>
        <end position="34"/>
    </location>
</feature>
<feature type="transmembrane region" description="Helical" evidence="5">
    <location>
        <begin position="217"/>
        <end position="235"/>
    </location>
</feature>
<evidence type="ECO:0000256" key="5">
    <source>
        <dbReference type="SAM" id="Phobius"/>
    </source>
</evidence>
<gene>
    <name evidence="6" type="ORF">ACFSYC_00020</name>
</gene>
<feature type="transmembrane region" description="Helical" evidence="5">
    <location>
        <begin position="40"/>
        <end position="62"/>
    </location>
</feature>
<comment type="subcellular location">
    <subcellularLocation>
        <location evidence="1">Membrane</location>
        <topology evidence="1">Multi-pass membrane protein</topology>
    </subcellularLocation>
</comment>
<organism evidence="6 7">
    <name type="scientific">Mucilaginibacter antarcticus</name>
    <dbReference type="NCBI Taxonomy" id="1855725"/>
    <lineage>
        <taxon>Bacteria</taxon>
        <taxon>Pseudomonadati</taxon>
        <taxon>Bacteroidota</taxon>
        <taxon>Sphingobacteriia</taxon>
        <taxon>Sphingobacteriales</taxon>
        <taxon>Sphingobacteriaceae</taxon>
        <taxon>Mucilaginibacter</taxon>
    </lineage>
</organism>
<keyword evidence="7" id="KW-1185">Reference proteome</keyword>
<dbReference type="EMBL" id="JBHUON010000001">
    <property type="protein sequence ID" value="MFD2863054.1"/>
    <property type="molecule type" value="Genomic_DNA"/>
</dbReference>